<accession>A0ABV3X444</accession>
<keyword evidence="4" id="KW-1185">Reference proteome</keyword>
<reference evidence="3 4" key="1">
    <citation type="submission" date="2023-04" db="EMBL/GenBank/DDBJ databases">
        <title>Genome Sequence of Selenomonas sputigena ATCC 33150.</title>
        <authorList>
            <person name="Miller D.P."/>
            <person name="Anvari S."/>
            <person name="Polson S.W."/>
            <person name="Macdonald M."/>
            <person name="Mcdowell J.V."/>
        </authorList>
    </citation>
    <scope>NUCLEOTIDE SEQUENCE [LARGE SCALE GENOMIC DNA]</scope>
    <source>
        <strain evidence="3 4">ATCC 33150</strain>
    </source>
</reference>
<organism evidence="3 4">
    <name type="scientific">Selenomonas sputigena</name>
    <dbReference type="NCBI Taxonomy" id="69823"/>
    <lineage>
        <taxon>Bacteria</taxon>
        <taxon>Bacillati</taxon>
        <taxon>Bacillota</taxon>
        <taxon>Negativicutes</taxon>
        <taxon>Selenomonadales</taxon>
        <taxon>Selenomonadaceae</taxon>
        <taxon>Selenomonas</taxon>
    </lineage>
</organism>
<name>A0ABV3X444_9FIRM</name>
<dbReference type="EMBL" id="JARVLH010000002">
    <property type="protein sequence ID" value="MEX5284964.1"/>
    <property type="molecule type" value="Genomic_DNA"/>
</dbReference>
<feature type="region of interest" description="Disordered" evidence="1">
    <location>
        <begin position="34"/>
        <end position="56"/>
    </location>
</feature>
<comment type="caution">
    <text evidence="3">The sequence shown here is derived from an EMBL/GenBank/DDBJ whole genome shotgun (WGS) entry which is preliminary data.</text>
</comment>
<evidence type="ECO:0000256" key="1">
    <source>
        <dbReference type="SAM" id="MobiDB-lite"/>
    </source>
</evidence>
<evidence type="ECO:0000313" key="4">
    <source>
        <dbReference type="Proteomes" id="UP001559623"/>
    </source>
</evidence>
<feature type="chain" id="PRO_5047458735" evidence="2">
    <location>
        <begin position="26"/>
        <end position="226"/>
    </location>
</feature>
<feature type="signal peptide" evidence="2">
    <location>
        <begin position="1"/>
        <end position="25"/>
    </location>
</feature>
<dbReference type="Proteomes" id="UP001559623">
    <property type="component" value="Unassembled WGS sequence"/>
</dbReference>
<protein>
    <submittedName>
        <fullName evidence="3">Uncharacterized protein</fullName>
    </submittedName>
</protein>
<keyword evidence="2" id="KW-0732">Signal</keyword>
<dbReference type="RefSeq" id="WP_368846678.1">
    <property type="nucleotide sequence ID" value="NZ_CP194411.1"/>
</dbReference>
<sequence>MDKRISRAAGAALAALFLTAVPLGAATASANGANKAKTAQAGKGTAGGAAAEKTAADKPAEGTITIRVAEPKTNLPNPIISYDDYWDAASALGFGPLCLPGAAGYQLKEVNVISGDLADLIYEHYNGDTKEFDVMVRLRSARAEKMQGTDISGIYGAKWKKKLIRHTQVEFTRLVSGQAARWHVGDYVFSAQAEGLEPLAFERLITVYLIDLSEHYFIDNPKGMLP</sequence>
<proteinExistence type="predicted"/>
<evidence type="ECO:0000313" key="3">
    <source>
        <dbReference type="EMBL" id="MEX5284964.1"/>
    </source>
</evidence>
<gene>
    <name evidence="3" type="ORF">QCO44_04810</name>
</gene>
<evidence type="ECO:0000256" key="2">
    <source>
        <dbReference type="SAM" id="SignalP"/>
    </source>
</evidence>
<feature type="compositionally biased region" description="Low complexity" evidence="1">
    <location>
        <begin position="34"/>
        <end position="53"/>
    </location>
</feature>